<evidence type="ECO:0000256" key="1">
    <source>
        <dbReference type="SAM" id="MobiDB-lite"/>
    </source>
</evidence>
<organism evidence="2">
    <name type="scientific">Heterosigma akashiwo</name>
    <name type="common">Chromophytic alga</name>
    <name type="synonym">Heterosigma carterae</name>
    <dbReference type="NCBI Taxonomy" id="2829"/>
    <lineage>
        <taxon>Eukaryota</taxon>
        <taxon>Sar</taxon>
        <taxon>Stramenopiles</taxon>
        <taxon>Ochrophyta</taxon>
        <taxon>Raphidophyceae</taxon>
        <taxon>Chattonellales</taxon>
        <taxon>Chattonellaceae</taxon>
        <taxon>Heterosigma</taxon>
    </lineage>
</organism>
<accession>A0A7S3XPV7</accession>
<feature type="compositionally biased region" description="Basic and acidic residues" evidence="1">
    <location>
        <begin position="518"/>
        <end position="552"/>
    </location>
</feature>
<feature type="region of interest" description="Disordered" evidence="1">
    <location>
        <begin position="473"/>
        <end position="578"/>
    </location>
</feature>
<feature type="region of interest" description="Disordered" evidence="1">
    <location>
        <begin position="372"/>
        <end position="423"/>
    </location>
</feature>
<feature type="compositionally biased region" description="Polar residues" evidence="1">
    <location>
        <begin position="25"/>
        <end position="36"/>
    </location>
</feature>
<feature type="region of interest" description="Disordered" evidence="1">
    <location>
        <begin position="293"/>
        <end position="333"/>
    </location>
</feature>
<sequence>MEDPRNDYGSLSQEGRDAEMGGSLLPQNSSDLNSDNGTGVAGKIGKALVIPLLLMPLFLYANGSNIASSNHQEETKLTQFDGQHWSAGSSADDALASLSEIKGFLISSGSADAAPTPNNLAEVKEGDSLELNEPKPVYESDSLVLNEPKPVFESSGVKIVEDEDGNLVINLLSGNAYGQFKPHYEIMTDESGNIVMKVAQVHTTHFDAAKETPITQQNVVEKLPPIDVEDHHTEDEASYSQNVVEDSQIADDVAIDVAEDLSMQDSIDNVMAKALAGLGLPEHEEDVLNLEDDSTIPGPIEMPQPAQKDLEEEEDATSSEMTEDAPTAEEERGDVMDVAVEDANGLDDATDDIPIMSQQEEGLVDVEYMDSDSGVGDAGEEKTSPTVVSEEVRDDDNALDAKKDNAEETVDEVESVDDEESLGIIPEEMVIEGEPGNVAEQPGDEASTDAEALIADEEAVDGEEVNAVEAVIEEEAASQVDEETEMEQAANQADAEVGDDAEMGDAGVGDAELDDEEAAKLAAKEAERVQKEVEKAERDAEREQEKAEREAAKSATTTAVAEPDVAAPAAPLAQKGSVKISDSGIPVAAIDFVGGNPFPQQDYTVVKGRTISELPTNRMVPKAKEKPVKPAADPSGSTAEKAEKVEVDDGIPTAGISSKPAEPTDQDGFGGFGDIPIAGGLDSSSSQGVDDAGILGGLLNIPVAGAGASSQNEDDAGILDGLLNIPVAGAAAEQITSAHDVDGSPAEAEEAAGSLGGFSLADIPVAGANANDEGELLDEASGSLGGLSLADIPVAGAGGF</sequence>
<gene>
    <name evidence="2" type="ORF">HAKA00212_LOCUS7456</name>
</gene>
<feature type="compositionally biased region" description="Acidic residues" evidence="1">
    <location>
        <begin position="473"/>
        <end position="486"/>
    </location>
</feature>
<feature type="region of interest" description="Disordered" evidence="1">
    <location>
        <begin position="1"/>
        <end position="36"/>
    </location>
</feature>
<dbReference type="AlphaFoldDB" id="A0A7S3XPV7"/>
<name>A0A7S3XPV7_HETAK</name>
<protein>
    <submittedName>
        <fullName evidence="2">Uncharacterized protein</fullName>
    </submittedName>
</protein>
<feature type="compositionally biased region" description="Low complexity" evidence="1">
    <location>
        <begin position="553"/>
        <end position="573"/>
    </location>
</feature>
<feature type="compositionally biased region" description="Acidic residues" evidence="1">
    <location>
        <begin position="310"/>
        <end position="328"/>
    </location>
</feature>
<reference evidence="2" key="1">
    <citation type="submission" date="2021-01" db="EMBL/GenBank/DDBJ databases">
        <authorList>
            <person name="Corre E."/>
            <person name="Pelletier E."/>
            <person name="Niang G."/>
            <person name="Scheremetjew M."/>
            <person name="Finn R."/>
            <person name="Kale V."/>
            <person name="Holt S."/>
            <person name="Cochrane G."/>
            <person name="Meng A."/>
            <person name="Brown T."/>
            <person name="Cohen L."/>
        </authorList>
    </citation>
    <scope>NUCLEOTIDE SEQUENCE</scope>
    <source>
        <strain evidence="2">CCMP3107</strain>
    </source>
</reference>
<feature type="compositionally biased region" description="Acidic residues" evidence="1">
    <location>
        <begin position="407"/>
        <end position="421"/>
    </location>
</feature>
<proteinExistence type="predicted"/>
<dbReference type="EMBL" id="HBIU01016000">
    <property type="protein sequence ID" value="CAE0628774.1"/>
    <property type="molecule type" value="Transcribed_RNA"/>
</dbReference>
<feature type="compositionally biased region" description="Basic and acidic residues" evidence="1">
    <location>
        <begin position="395"/>
        <end position="406"/>
    </location>
</feature>
<feature type="region of interest" description="Disordered" evidence="1">
    <location>
        <begin position="621"/>
        <end position="686"/>
    </location>
</feature>
<evidence type="ECO:0000313" key="2">
    <source>
        <dbReference type="EMBL" id="CAE0628774.1"/>
    </source>
</evidence>